<name>A0A401S3G0_CHIPU</name>
<evidence type="ECO:0000256" key="1">
    <source>
        <dbReference type="SAM" id="MobiDB-lite"/>
    </source>
</evidence>
<reference evidence="2 3" key="1">
    <citation type="journal article" date="2018" name="Nat. Ecol. Evol.">
        <title>Shark genomes provide insights into elasmobranch evolution and the origin of vertebrates.</title>
        <authorList>
            <person name="Hara Y"/>
            <person name="Yamaguchi K"/>
            <person name="Onimaru K"/>
            <person name="Kadota M"/>
            <person name="Koyanagi M"/>
            <person name="Keeley SD"/>
            <person name="Tatsumi K"/>
            <person name="Tanaka K"/>
            <person name="Motone F"/>
            <person name="Kageyama Y"/>
            <person name="Nozu R"/>
            <person name="Adachi N"/>
            <person name="Nishimura O"/>
            <person name="Nakagawa R"/>
            <person name="Tanegashima C"/>
            <person name="Kiyatake I"/>
            <person name="Matsumoto R"/>
            <person name="Murakumo K"/>
            <person name="Nishida K"/>
            <person name="Terakita A"/>
            <person name="Kuratani S"/>
            <person name="Sato K"/>
            <person name="Hyodo S Kuraku.S."/>
        </authorList>
    </citation>
    <scope>NUCLEOTIDE SEQUENCE [LARGE SCALE GENOMIC DNA]</scope>
</reference>
<feature type="compositionally biased region" description="Basic residues" evidence="1">
    <location>
        <begin position="1"/>
        <end position="22"/>
    </location>
</feature>
<dbReference type="AlphaFoldDB" id="A0A401S3G0"/>
<comment type="caution">
    <text evidence="2">The sequence shown here is derived from an EMBL/GenBank/DDBJ whole genome shotgun (WGS) entry which is preliminary data.</text>
</comment>
<keyword evidence="3" id="KW-1185">Reference proteome</keyword>
<sequence length="72" mass="8336">MLCNPRRRRSRDVPFRARKSARRSRDVPFRARKSARWSRDVPFRAPEAGQGGHVMFRFAGKRTSRGVGHPGM</sequence>
<dbReference type="EMBL" id="BEZZ01000070">
    <property type="protein sequence ID" value="GCC24906.1"/>
    <property type="molecule type" value="Genomic_DNA"/>
</dbReference>
<gene>
    <name evidence="2" type="ORF">chiPu_0003309</name>
</gene>
<proteinExistence type="predicted"/>
<feature type="region of interest" description="Disordered" evidence="1">
    <location>
        <begin position="1"/>
        <end position="32"/>
    </location>
</feature>
<accession>A0A401S3G0</accession>
<protein>
    <submittedName>
        <fullName evidence="2">Uncharacterized protein</fullName>
    </submittedName>
</protein>
<evidence type="ECO:0000313" key="2">
    <source>
        <dbReference type="EMBL" id="GCC24906.1"/>
    </source>
</evidence>
<dbReference type="Proteomes" id="UP000287033">
    <property type="component" value="Unassembled WGS sequence"/>
</dbReference>
<organism evidence="2 3">
    <name type="scientific">Chiloscyllium punctatum</name>
    <name type="common">Brownbanded bambooshark</name>
    <name type="synonym">Hemiscyllium punctatum</name>
    <dbReference type="NCBI Taxonomy" id="137246"/>
    <lineage>
        <taxon>Eukaryota</taxon>
        <taxon>Metazoa</taxon>
        <taxon>Chordata</taxon>
        <taxon>Craniata</taxon>
        <taxon>Vertebrata</taxon>
        <taxon>Chondrichthyes</taxon>
        <taxon>Elasmobranchii</taxon>
        <taxon>Galeomorphii</taxon>
        <taxon>Galeoidea</taxon>
        <taxon>Orectolobiformes</taxon>
        <taxon>Hemiscylliidae</taxon>
        <taxon>Chiloscyllium</taxon>
    </lineage>
</organism>
<evidence type="ECO:0000313" key="3">
    <source>
        <dbReference type="Proteomes" id="UP000287033"/>
    </source>
</evidence>